<reference evidence="1 2" key="1">
    <citation type="journal article" date="2019" name="ISME J.">
        <title>Genome analyses of uncultured TG2/ZB3 bacteria in 'Margulisbacteria' specifically attached to ectosymbiotic spirochetes of protists in the termite gut.</title>
        <authorList>
            <person name="Utami Y.D."/>
            <person name="Kuwahara H."/>
            <person name="Igai K."/>
            <person name="Murakami T."/>
            <person name="Sugaya K."/>
            <person name="Morikawa T."/>
            <person name="Nagura Y."/>
            <person name="Yuki M."/>
            <person name="Deevong P."/>
            <person name="Inoue T."/>
            <person name="Kihara K."/>
            <person name="Lo N."/>
            <person name="Yamada A."/>
            <person name="Ohkuma M."/>
            <person name="Hongoh Y."/>
        </authorList>
    </citation>
    <scope>NUCLEOTIDE SEQUENCE [LARGE SCALE GENOMIC DNA]</scope>
    <source>
        <strain evidence="1">NkOx7-02</strain>
    </source>
</reference>
<sequence length="41" mass="4887">MRYINEALIWETLEQAEKTTPAEIEKILQKSRKLQRLTLAE</sequence>
<evidence type="ECO:0000313" key="1">
    <source>
        <dbReference type="EMBL" id="GBR77192.1"/>
    </source>
</evidence>
<organism evidence="1 2">
    <name type="scientific">Candidatus Termititenax persephonae</name>
    <dbReference type="NCBI Taxonomy" id="2218525"/>
    <lineage>
        <taxon>Bacteria</taxon>
        <taxon>Bacillati</taxon>
        <taxon>Candidatus Margulisiibacteriota</taxon>
        <taxon>Candidatus Termititenacia</taxon>
        <taxon>Candidatus Termititenacales</taxon>
        <taxon>Candidatus Termititenacaceae</taxon>
        <taxon>Candidatus Termititenax</taxon>
    </lineage>
</organism>
<name>A0A388TJH1_9BACT</name>
<dbReference type="Proteomes" id="UP000275925">
    <property type="component" value="Unassembled WGS sequence"/>
</dbReference>
<proteinExistence type="predicted"/>
<gene>
    <name evidence="1" type="primary">thiH</name>
    <name evidence="1" type="ORF">NO2_1617</name>
</gene>
<accession>A0A388TJH1</accession>
<feature type="non-terminal residue" evidence="1">
    <location>
        <position position="41"/>
    </location>
</feature>
<comment type="caution">
    <text evidence="1">The sequence shown here is derived from an EMBL/GenBank/DDBJ whole genome shotgun (WGS) entry which is preliminary data.</text>
</comment>
<dbReference type="AlphaFoldDB" id="A0A388TJH1"/>
<evidence type="ECO:0000313" key="2">
    <source>
        <dbReference type="Proteomes" id="UP000275925"/>
    </source>
</evidence>
<protein>
    <submittedName>
        <fullName evidence="1">2-iminoacetate synthase</fullName>
    </submittedName>
</protein>
<dbReference type="EMBL" id="BGZO01000133">
    <property type="protein sequence ID" value="GBR77192.1"/>
    <property type="molecule type" value="Genomic_DNA"/>
</dbReference>
<keyword evidence="2" id="KW-1185">Reference proteome</keyword>